<evidence type="ECO:0000313" key="1">
    <source>
        <dbReference type="EMBL" id="TNV72823.1"/>
    </source>
</evidence>
<dbReference type="AlphaFoldDB" id="A0A8J8NDI8"/>
<comment type="caution">
    <text evidence="1">The sequence shown here is derived from an EMBL/GenBank/DDBJ whole genome shotgun (WGS) entry which is preliminary data.</text>
</comment>
<sequence>MLLEFLELLHKLYIFMVDSERLFWLCLLIQYLQQRGILSFNKILVNDWNFQGIYLKRINFYFDCNLSLQVLSSNSIPNVDSIMIIQRFLKLASLASQSILEQSS</sequence>
<protein>
    <submittedName>
        <fullName evidence="1">Uncharacterized protein</fullName>
    </submittedName>
</protein>
<reference evidence="1" key="1">
    <citation type="submission" date="2019-06" db="EMBL/GenBank/DDBJ databases">
        <authorList>
            <person name="Zheng W."/>
        </authorList>
    </citation>
    <scope>NUCLEOTIDE SEQUENCE</scope>
    <source>
        <strain evidence="1">QDHG01</strain>
    </source>
</reference>
<name>A0A8J8NDI8_HALGN</name>
<evidence type="ECO:0000313" key="2">
    <source>
        <dbReference type="Proteomes" id="UP000785679"/>
    </source>
</evidence>
<gene>
    <name evidence="1" type="ORF">FGO68_gene7804</name>
</gene>
<keyword evidence="2" id="KW-1185">Reference proteome</keyword>
<dbReference type="Proteomes" id="UP000785679">
    <property type="component" value="Unassembled WGS sequence"/>
</dbReference>
<dbReference type="EMBL" id="RRYP01020805">
    <property type="protein sequence ID" value="TNV72823.1"/>
    <property type="molecule type" value="Genomic_DNA"/>
</dbReference>
<proteinExistence type="predicted"/>
<accession>A0A8J8NDI8</accession>
<organism evidence="1 2">
    <name type="scientific">Halteria grandinella</name>
    <dbReference type="NCBI Taxonomy" id="5974"/>
    <lineage>
        <taxon>Eukaryota</taxon>
        <taxon>Sar</taxon>
        <taxon>Alveolata</taxon>
        <taxon>Ciliophora</taxon>
        <taxon>Intramacronucleata</taxon>
        <taxon>Spirotrichea</taxon>
        <taxon>Stichotrichia</taxon>
        <taxon>Sporadotrichida</taxon>
        <taxon>Halteriidae</taxon>
        <taxon>Halteria</taxon>
    </lineage>
</organism>